<dbReference type="SFLD" id="SFLDS00029">
    <property type="entry name" value="Radical_SAM"/>
    <property type="match status" value="1"/>
</dbReference>
<dbReference type="AlphaFoldDB" id="A0A101EQW0"/>
<reference evidence="8 9" key="1">
    <citation type="journal article" date="2015" name="MBio">
        <title>Genome-Resolved Metagenomic Analysis Reveals Roles for Candidate Phyla and Other Microbial Community Members in Biogeochemical Transformations in Oil Reservoirs.</title>
        <authorList>
            <person name="Hu P."/>
            <person name="Tom L."/>
            <person name="Singh A."/>
            <person name="Thomas B.C."/>
            <person name="Baker B.J."/>
            <person name="Piceno Y.M."/>
            <person name="Andersen G.L."/>
            <person name="Banfield J.F."/>
        </authorList>
    </citation>
    <scope>NUCLEOTIDE SEQUENCE [LARGE SCALE GENOMIC DNA]</scope>
    <source>
        <strain evidence="8">46_26</strain>
    </source>
</reference>
<gene>
    <name evidence="8" type="ORF">XD57_0671</name>
</gene>
<feature type="binding site" evidence="6">
    <location>
        <position position="140"/>
    </location>
    <ligand>
        <name>[4Fe-4S] cluster</name>
        <dbReference type="ChEBI" id="CHEBI:49883"/>
        <note>4Fe-4S-S-AdoMet</note>
    </ligand>
</feature>
<sequence length="355" mass="40154">MGVCRICGLSLDEISDSIGVCLECLREGNLDFARKAHRKWREEIGLPVERWAREEGKVCFLCVNSCVIPEGKTGFCGVLRNEGGRLSYITGSHRKAFLHWYYDPHPTNCVALPICPEREHRGFYNFAVFFAGCNLDCLFCQNIDHKYMLKDGRISEGKIVDIDELVEIAMKPRVSCVCFFGGDPTPWTVFALEFAVKLGNRRRICWETNGLAHPRIMERMARVSLESGGIVKIDWKAFSPEVYEALTGVDGKSAVRRIMENVQLVSSMGKGREIPLLVISVLVIPHYIDEKEIEGIAGFISSVDPEIPLVLLAFAPQHLMSDLPTTRKHHMERVKQKALEKGLKRVFVENVWLLS</sequence>
<name>A0A101EQW0_9THEM</name>
<dbReference type="InterPro" id="IPR013785">
    <property type="entry name" value="Aldolase_TIM"/>
</dbReference>
<comment type="caution">
    <text evidence="8">The sequence shown here is derived from an EMBL/GenBank/DDBJ whole genome shotgun (WGS) entry which is preliminary data.</text>
</comment>
<dbReference type="EMBL" id="LGFG01000039">
    <property type="protein sequence ID" value="KUK23234.1"/>
    <property type="molecule type" value="Genomic_DNA"/>
</dbReference>
<dbReference type="GO" id="GO:0051539">
    <property type="term" value="F:4 iron, 4 sulfur cluster binding"/>
    <property type="evidence" value="ECO:0007669"/>
    <property type="project" value="UniProtKB-KW"/>
</dbReference>
<keyword evidence="2 6" id="KW-0949">S-adenosyl-L-methionine</keyword>
<organism evidence="8 9">
    <name type="scientific">Thermotoga petrophila</name>
    <dbReference type="NCBI Taxonomy" id="93929"/>
    <lineage>
        <taxon>Bacteria</taxon>
        <taxon>Thermotogati</taxon>
        <taxon>Thermotogota</taxon>
        <taxon>Thermotogae</taxon>
        <taxon>Thermotogales</taxon>
        <taxon>Thermotogaceae</taxon>
        <taxon>Thermotoga</taxon>
    </lineage>
</organism>
<evidence type="ECO:0000259" key="7">
    <source>
        <dbReference type="PROSITE" id="PS51918"/>
    </source>
</evidence>
<comment type="cofactor">
    <cofactor evidence="6">
        <name>[4Fe-4S] cluster</name>
        <dbReference type="ChEBI" id="CHEBI:49883"/>
    </cofactor>
    <text evidence="6">Binds 1 [4Fe-4S] cluster. The cluster is coordinated with 3 cysteines and an exchangeable S-adenosyl-L-methionine.</text>
</comment>
<keyword evidence="5 6" id="KW-0411">Iron-sulfur</keyword>
<dbReference type="CDD" id="cd01335">
    <property type="entry name" value="Radical_SAM"/>
    <property type="match status" value="1"/>
</dbReference>
<keyword evidence="4 6" id="KW-0408">Iron</keyword>
<dbReference type="PANTHER" id="PTHR30352">
    <property type="entry name" value="PYRUVATE FORMATE-LYASE-ACTIVATING ENZYME"/>
    <property type="match status" value="1"/>
</dbReference>
<evidence type="ECO:0000256" key="1">
    <source>
        <dbReference type="ARBA" id="ARBA00022485"/>
    </source>
</evidence>
<dbReference type="PIRSF" id="PIRSF004869">
    <property type="entry name" value="PflX_prd"/>
    <property type="match status" value="1"/>
</dbReference>
<dbReference type="Proteomes" id="UP000058636">
    <property type="component" value="Unassembled WGS sequence"/>
</dbReference>
<dbReference type="InterPro" id="IPR016431">
    <property type="entry name" value="Pyrv-formate_lyase-activ_prd"/>
</dbReference>
<feature type="binding site" evidence="6">
    <location>
        <position position="137"/>
    </location>
    <ligand>
        <name>[4Fe-4S] cluster</name>
        <dbReference type="ChEBI" id="CHEBI:49883"/>
        <note>4Fe-4S-S-AdoMet</note>
    </ligand>
</feature>
<accession>A0A101EQW0</accession>
<dbReference type="PROSITE" id="PS51918">
    <property type="entry name" value="RADICAL_SAM"/>
    <property type="match status" value="1"/>
</dbReference>
<evidence type="ECO:0000256" key="6">
    <source>
        <dbReference type="PIRSR" id="PIRSR004869-50"/>
    </source>
</evidence>
<feature type="domain" description="Radical SAM core" evidence="7">
    <location>
        <begin position="116"/>
        <end position="344"/>
    </location>
</feature>
<keyword evidence="3 6" id="KW-0479">Metal-binding</keyword>
<dbReference type="PATRIC" id="fig|93930.3.peg.1520"/>
<evidence type="ECO:0000256" key="3">
    <source>
        <dbReference type="ARBA" id="ARBA00022723"/>
    </source>
</evidence>
<dbReference type="InterPro" id="IPR034457">
    <property type="entry name" value="Organic_radical-activating"/>
</dbReference>
<dbReference type="PANTHER" id="PTHR30352:SF22">
    <property type="entry name" value="PYRUVATE FORMATE-LYASE ACTIVATING ENZYME HOMOLOG"/>
    <property type="match status" value="1"/>
</dbReference>
<dbReference type="InterPro" id="IPR058240">
    <property type="entry name" value="rSAM_sf"/>
</dbReference>
<evidence type="ECO:0000313" key="8">
    <source>
        <dbReference type="EMBL" id="KUK23234.1"/>
    </source>
</evidence>
<dbReference type="SUPFAM" id="SSF102114">
    <property type="entry name" value="Radical SAM enzymes"/>
    <property type="match status" value="1"/>
</dbReference>
<dbReference type="Gene3D" id="3.20.20.70">
    <property type="entry name" value="Aldolase class I"/>
    <property type="match status" value="1"/>
</dbReference>
<feature type="binding site" evidence="6">
    <location>
        <position position="133"/>
    </location>
    <ligand>
        <name>[4Fe-4S] cluster</name>
        <dbReference type="ChEBI" id="CHEBI:49883"/>
        <note>4Fe-4S-S-AdoMet</note>
    </ligand>
</feature>
<dbReference type="GO" id="GO:0046872">
    <property type="term" value="F:metal ion binding"/>
    <property type="evidence" value="ECO:0007669"/>
    <property type="project" value="UniProtKB-KW"/>
</dbReference>
<evidence type="ECO:0000256" key="4">
    <source>
        <dbReference type="ARBA" id="ARBA00023004"/>
    </source>
</evidence>
<dbReference type="InterPro" id="IPR007197">
    <property type="entry name" value="rSAM"/>
</dbReference>
<dbReference type="Pfam" id="PF04055">
    <property type="entry name" value="Radical_SAM"/>
    <property type="match status" value="1"/>
</dbReference>
<evidence type="ECO:0000256" key="2">
    <source>
        <dbReference type="ARBA" id="ARBA00022691"/>
    </source>
</evidence>
<dbReference type="GO" id="GO:0003824">
    <property type="term" value="F:catalytic activity"/>
    <property type="evidence" value="ECO:0007669"/>
    <property type="project" value="InterPro"/>
</dbReference>
<proteinExistence type="predicted"/>
<evidence type="ECO:0000313" key="9">
    <source>
        <dbReference type="Proteomes" id="UP000058636"/>
    </source>
</evidence>
<protein>
    <submittedName>
        <fullName evidence="8">Radical SAM domain protein</fullName>
    </submittedName>
</protein>
<keyword evidence="1" id="KW-0004">4Fe-4S</keyword>
<evidence type="ECO:0000256" key="5">
    <source>
        <dbReference type="ARBA" id="ARBA00023014"/>
    </source>
</evidence>